<evidence type="ECO:0000256" key="2">
    <source>
        <dbReference type="ARBA" id="ARBA00022801"/>
    </source>
</evidence>
<dbReference type="CDD" id="cd16027">
    <property type="entry name" value="SGSH"/>
    <property type="match status" value="1"/>
</dbReference>
<dbReference type="Proteomes" id="UP000317835">
    <property type="component" value="Chromosome"/>
</dbReference>
<dbReference type="InterPro" id="IPR000917">
    <property type="entry name" value="Sulfatase_N"/>
</dbReference>
<reference evidence="5 6" key="1">
    <citation type="submission" date="2019-02" db="EMBL/GenBank/DDBJ databases">
        <title>Deep-cultivation of Planctomycetes and their phenomic and genomic characterization uncovers novel biology.</title>
        <authorList>
            <person name="Wiegand S."/>
            <person name="Jogler M."/>
            <person name="Boedeker C."/>
            <person name="Pinto D."/>
            <person name="Vollmers J."/>
            <person name="Rivas-Marin E."/>
            <person name="Kohn T."/>
            <person name="Peeters S.H."/>
            <person name="Heuer A."/>
            <person name="Rast P."/>
            <person name="Oberbeckmann S."/>
            <person name="Bunk B."/>
            <person name="Jeske O."/>
            <person name="Meyerdierks A."/>
            <person name="Storesund J.E."/>
            <person name="Kallscheuer N."/>
            <person name="Luecker S."/>
            <person name="Lage O.M."/>
            <person name="Pohl T."/>
            <person name="Merkel B.J."/>
            <person name="Hornburger P."/>
            <person name="Mueller R.-W."/>
            <person name="Bruemmer F."/>
            <person name="Labrenz M."/>
            <person name="Spormann A.M."/>
            <person name="Op den Camp H."/>
            <person name="Overmann J."/>
            <person name="Amann R."/>
            <person name="Jetten M.S.M."/>
            <person name="Mascher T."/>
            <person name="Medema M.H."/>
            <person name="Devos D.P."/>
            <person name="Kaster A.-K."/>
            <person name="Ovreas L."/>
            <person name="Rohde M."/>
            <person name="Galperin M.Y."/>
            <person name="Jogler C."/>
        </authorList>
    </citation>
    <scope>NUCLEOTIDE SEQUENCE [LARGE SCALE GENOMIC DNA]</scope>
    <source>
        <strain evidence="5 6">ElP</strain>
    </source>
</reference>
<dbReference type="InterPro" id="IPR052701">
    <property type="entry name" value="GAG_Ulvan_Degrading_Sulfatases"/>
</dbReference>
<evidence type="ECO:0000256" key="3">
    <source>
        <dbReference type="SAM" id="SignalP"/>
    </source>
</evidence>
<evidence type="ECO:0000313" key="5">
    <source>
        <dbReference type="EMBL" id="QDV33244.1"/>
    </source>
</evidence>
<keyword evidence="3" id="KW-0732">Signal</keyword>
<sequence length="464" mass="51620" precursor="true">MRMICRLIIVALPLILQPSASLGAEGRLDIVVFLADDLSLVDCSPFGGEDIRTPNMERLAAEGITFTRAFVSSPSCAPSRASLLTGLDPMRNGAMLNHSRPRPELQTWPDFFRALGYETVAIGKTAHYAQVTDYGFDYTSHYRYHEDDCVAAALSWLEDRNTEPGRRPLCLIVGTNWPHVPWPVETPYSLGEMTIPPVHLDLPATRQARARYAAAVSRADRDLGLIYDSASRHLGPETLFLFTSDHGAQFPFGKWNLYDYGVRTPLIVAWPGRVEPGSRTEAMVGWIDLLPTLLDAAGGSPPADLSGRSFLEVLLGTRDEHRDHIFLTHSGDGTMNRYPMRSVRTGRWKYIRNLDPDSEHHTHIDQGGGDRIGNLDWEAWEQAAKVDPAAEAIVGRYHRRPPEELYDLEADPWEQRNLAEETALAGILDSLRADLDAWMADQGDEGLATERSIQSVGARGRAAR</sequence>
<organism evidence="5 6">
    <name type="scientific">Tautonia plasticadhaerens</name>
    <dbReference type="NCBI Taxonomy" id="2527974"/>
    <lineage>
        <taxon>Bacteria</taxon>
        <taxon>Pseudomonadati</taxon>
        <taxon>Planctomycetota</taxon>
        <taxon>Planctomycetia</taxon>
        <taxon>Isosphaerales</taxon>
        <taxon>Isosphaeraceae</taxon>
        <taxon>Tautonia</taxon>
    </lineage>
</organism>
<keyword evidence="2 5" id="KW-0378">Hydrolase</keyword>
<feature type="chain" id="PRO_5021701865" evidence="3">
    <location>
        <begin position="24"/>
        <end position="464"/>
    </location>
</feature>
<gene>
    <name evidence="5" type="primary">betC_2</name>
    <name evidence="5" type="ORF">ElP_10860</name>
</gene>
<dbReference type="Gene3D" id="3.40.720.10">
    <property type="entry name" value="Alkaline Phosphatase, subunit A"/>
    <property type="match status" value="1"/>
</dbReference>
<dbReference type="InterPro" id="IPR017850">
    <property type="entry name" value="Alkaline_phosphatase_core_sf"/>
</dbReference>
<dbReference type="PANTHER" id="PTHR43751">
    <property type="entry name" value="SULFATASE"/>
    <property type="match status" value="1"/>
</dbReference>
<dbReference type="KEGG" id="tpla:ElP_10860"/>
<protein>
    <submittedName>
        <fullName evidence="5">Choline-sulfatase</fullName>
        <ecNumber evidence="5">3.1.6.6</ecNumber>
    </submittedName>
</protein>
<name>A0A518GXB5_9BACT</name>
<feature type="signal peptide" evidence="3">
    <location>
        <begin position="1"/>
        <end position="23"/>
    </location>
</feature>
<dbReference type="EC" id="3.1.6.6" evidence="5"/>
<evidence type="ECO:0000256" key="1">
    <source>
        <dbReference type="ARBA" id="ARBA00008779"/>
    </source>
</evidence>
<keyword evidence="6" id="KW-1185">Reference proteome</keyword>
<dbReference type="RefSeq" id="WP_145267638.1">
    <property type="nucleotide sequence ID" value="NZ_CP036426.1"/>
</dbReference>
<evidence type="ECO:0000259" key="4">
    <source>
        <dbReference type="Pfam" id="PF00884"/>
    </source>
</evidence>
<dbReference type="PANTHER" id="PTHR43751:SF1">
    <property type="entry name" value="SULFATASE ATSG-RELATED"/>
    <property type="match status" value="1"/>
</dbReference>
<dbReference type="OrthoDB" id="9803751at2"/>
<dbReference type="PROSITE" id="PS00523">
    <property type="entry name" value="SULFATASE_1"/>
    <property type="match status" value="1"/>
</dbReference>
<dbReference type="Pfam" id="PF00884">
    <property type="entry name" value="Sulfatase"/>
    <property type="match status" value="1"/>
</dbReference>
<proteinExistence type="inferred from homology"/>
<dbReference type="SUPFAM" id="SSF53649">
    <property type="entry name" value="Alkaline phosphatase-like"/>
    <property type="match status" value="1"/>
</dbReference>
<dbReference type="EMBL" id="CP036426">
    <property type="protein sequence ID" value="QDV33244.1"/>
    <property type="molecule type" value="Genomic_DNA"/>
</dbReference>
<evidence type="ECO:0000313" key="6">
    <source>
        <dbReference type="Proteomes" id="UP000317835"/>
    </source>
</evidence>
<dbReference type="GO" id="GO:0047753">
    <property type="term" value="F:choline-sulfatase activity"/>
    <property type="evidence" value="ECO:0007669"/>
    <property type="project" value="UniProtKB-EC"/>
</dbReference>
<comment type="similarity">
    <text evidence="1">Belongs to the sulfatase family.</text>
</comment>
<feature type="domain" description="Sulfatase N-terminal" evidence="4">
    <location>
        <begin position="30"/>
        <end position="298"/>
    </location>
</feature>
<dbReference type="InterPro" id="IPR024607">
    <property type="entry name" value="Sulfatase_CS"/>
</dbReference>
<dbReference type="AlphaFoldDB" id="A0A518GXB5"/>
<accession>A0A518GXB5</accession>